<dbReference type="Pfam" id="PF00501">
    <property type="entry name" value="AMP-binding"/>
    <property type="match status" value="2"/>
</dbReference>
<evidence type="ECO:0000256" key="1">
    <source>
        <dbReference type="ARBA" id="ARBA00006432"/>
    </source>
</evidence>
<dbReference type="PROSITE" id="PS00455">
    <property type="entry name" value="AMP_BINDING"/>
    <property type="match status" value="1"/>
</dbReference>
<feature type="domain" description="AMP-dependent synthetase/ligase" evidence="3">
    <location>
        <begin position="377"/>
        <end position="428"/>
    </location>
</feature>
<dbReference type="GO" id="GO:0016874">
    <property type="term" value="F:ligase activity"/>
    <property type="evidence" value="ECO:0007669"/>
    <property type="project" value="UniProtKB-KW"/>
</dbReference>
<keyword evidence="4" id="KW-0436">Ligase</keyword>
<dbReference type="Proteomes" id="UP000032545">
    <property type="component" value="Unassembled WGS sequence"/>
</dbReference>
<reference evidence="4 5" key="2">
    <citation type="journal article" date="2016" name="Genome Announc.">
        <title>Permanent Draft Genome Sequences for Two Variants of Frankia sp. Strain CpI1, the First Frankia Strain Isolated from Root Nodules of Comptonia peregrina.</title>
        <authorList>
            <person name="Oshone R."/>
            <person name="Hurst S.G.IV."/>
            <person name="Abebe-Akele F."/>
            <person name="Simpson S."/>
            <person name="Morris K."/>
            <person name="Thomas W.K."/>
            <person name="Tisa L.S."/>
        </authorList>
    </citation>
    <scope>NUCLEOTIDE SEQUENCE [LARGE SCALE GENOMIC DNA]</scope>
    <source>
        <strain evidence="5">CpI1-S</strain>
    </source>
</reference>
<dbReference type="PANTHER" id="PTHR22754:SF32">
    <property type="entry name" value="DISCO-INTERACTING PROTEIN 2"/>
    <property type="match status" value="1"/>
</dbReference>
<comment type="caution">
    <text evidence="4">The sequence shown here is derived from an EMBL/GenBank/DDBJ whole genome shotgun (WGS) entry which is preliminary data.</text>
</comment>
<dbReference type="OrthoDB" id="3671040at2"/>
<dbReference type="Gene3D" id="3.30.300.30">
    <property type="match status" value="1"/>
</dbReference>
<sequence length="573" mass="59590">MTYLIEAIERAANQSGSVTFLDGTDVQRVEWSKLYDDALRLSAALQEIGAGSGHPLGILAPTSRPAVVAALAGWLAGTSVTFLPSPARATTPAGYLAATRARLDYLGEPVVLVGDPWTGAIDGLTRPGRVVTDLPGVLSTALAGPEPITMVPAGSDDDPAILQLTSGTTGAAKIVQISYANLAANIDAIKRATGHESIHGRMLSWLPLSHDMGLVGSLLMPLTCGRCDVILSSPADFLARPAEWMRRVDRHRATATVGPNAAYALAARLLATGPTLDLSSLRCALSGGELIDPDVVDAFTAAGSRHGLDPATFVPAYGMAEATVAVAISPVGHGLRCDVVGAEDLERHGIAVPMPDGAAPGAPARPGISVSNEGRTPPPAGRVRRIPLLGSPVQGLEARIVDQTTGRPIPERQVGEIQVRGTSVTAGYRGDAETTSARFLPEGWLRTGDLGYQAGGELAVTGRMKDVVILAGRNIYPDEVERAAARVPGVRPGNAVAFGFARRGPLGDGEGLAIAVESRTDDPERVRTLVLDEVQAALGIMPHAVVVLSPGSIPKTPSGKLQRAEAARRFTPR</sequence>
<feature type="region of interest" description="Disordered" evidence="2">
    <location>
        <begin position="354"/>
        <end position="382"/>
    </location>
</feature>
<comment type="similarity">
    <text evidence="1">Belongs to the ATP-dependent AMP-binding enzyme family.</text>
</comment>
<accession>A0A0D8B9P1</accession>
<evidence type="ECO:0000256" key="2">
    <source>
        <dbReference type="SAM" id="MobiDB-lite"/>
    </source>
</evidence>
<dbReference type="GO" id="GO:0070566">
    <property type="term" value="F:adenylyltransferase activity"/>
    <property type="evidence" value="ECO:0007669"/>
    <property type="project" value="TreeGrafter"/>
</dbReference>
<dbReference type="EMBL" id="JYFN01000046">
    <property type="protein sequence ID" value="KJE20993.1"/>
    <property type="molecule type" value="Genomic_DNA"/>
</dbReference>
<name>A0A0D8B9P1_9ACTN</name>
<dbReference type="RefSeq" id="WP_044887194.1">
    <property type="nucleotide sequence ID" value="NZ_JYFN01000046.1"/>
</dbReference>
<dbReference type="GO" id="GO:0006633">
    <property type="term" value="P:fatty acid biosynthetic process"/>
    <property type="evidence" value="ECO:0007669"/>
    <property type="project" value="TreeGrafter"/>
</dbReference>
<reference evidence="5" key="1">
    <citation type="submission" date="2015-02" db="EMBL/GenBank/DDBJ databases">
        <title>Draft Genome of Frankia sp. CpI1-S.</title>
        <authorList>
            <person name="Oshone R.T."/>
            <person name="Ngom M."/>
            <person name="Ghodhbane-Gtari F."/>
            <person name="Gtari M."/>
            <person name="Morris K."/>
            <person name="Thomas K."/>
            <person name="Sen A."/>
            <person name="Tisa L.S."/>
        </authorList>
    </citation>
    <scope>NUCLEOTIDE SEQUENCE [LARGE SCALE GENOMIC DNA]</scope>
    <source>
        <strain evidence="5">CpI1-S</strain>
    </source>
</reference>
<dbReference type="Gene3D" id="3.40.50.12780">
    <property type="entry name" value="N-terminal domain of ligase-like"/>
    <property type="match status" value="1"/>
</dbReference>
<evidence type="ECO:0000313" key="4">
    <source>
        <dbReference type="EMBL" id="KJE20993.1"/>
    </source>
</evidence>
<proteinExistence type="inferred from homology"/>
<dbReference type="SUPFAM" id="SSF56801">
    <property type="entry name" value="Acetyl-CoA synthetase-like"/>
    <property type="match status" value="1"/>
</dbReference>
<feature type="compositionally biased region" description="Low complexity" evidence="2">
    <location>
        <begin position="354"/>
        <end position="367"/>
    </location>
</feature>
<evidence type="ECO:0000259" key="3">
    <source>
        <dbReference type="Pfam" id="PF00501"/>
    </source>
</evidence>
<dbReference type="EC" id="6.2.1.-" evidence="4"/>
<keyword evidence="5" id="KW-1185">Reference proteome</keyword>
<organism evidence="4 5">
    <name type="scientific">Frankia torreyi</name>
    <dbReference type="NCBI Taxonomy" id="1856"/>
    <lineage>
        <taxon>Bacteria</taxon>
        <taxon>Bacillati</taxon>
        <taxon>Actinomycetota</taxon>
        <taxon>Actinomycetes</taxon>
        <taxon>Frankiales</taxon>
        <taxon>Frankiaceae</taxon>
        <taxon>Frankia</taxon>
    </lineage>
</organism>
<dbReference type="PANTHER" id="PTHR22754">
    <property type="entry name" value="DISCO-INTERACTING PROTEIN 2 DIP2 -RELATED"/>
    <property type="match status" value="1"/>
</dbReference>
<feature type="domain" description="AMP-dependent synthetase/ligase" evidence="3">
    <location>
        <begin position="9"/>
        <end position="338"/>
    </location>
</feature>
<dbReference type="InterPro" id="IPR000873">
    <property type="entry name" value="AMP-dep_synth/lig_dom"/>
</dbReference>
<dbReference type="GO" id="GO:0005886">
    <property type="term" value="C:plasma membrane"/>
    <property type="evidence" value="ECO:0007669"/>
    <property type="project" value="TreeGrafter"/>
</dbReference>
<gene>
    <name evidence="4" type="ORF">FF36_04674</name>
</gene>
<protein>
    <submittedName>
        <fullName evidence="4">Acyl-CoA synthetase (AMP-forming)/AMP-acid ligase II</fullName>
        <ecNumber evidence="4">6.2.1.-</ecNumber>
    </submittedName>
</protein>
<dbReference type="InterPro" id="IPR020845">
    <property type="entry name" value="AMP-binding_CS"/>
</dbReference>
<dbReference type="InterPro" id="IPR045851">
    <property type="entry name" value="AMP-bd_C_sf"/>
</dbReference>
<dbReference type="InterPro" id="IPR042099">
    <property type="entry name" value="ANL_N_sf"/>
</dbReference>
<dbReference type="AlphaFoldDB" id="A0A0D8B9P1"/>
<dbReference type="PATRIC" id="fig|1502723.3.peg.4633"/>
<evidence type="ECO:0000313" key="5">
    <source>
        <dbReference type="Proteomes" id="UP000032545"/>
    </source>
</evidence>